<sequence>MYKLDNRNTRIVRKNWNLLMLFTNMQAQVQALTDTRLAMNQTT</sequence>
<dbReference type="EMBL" id="GBRH01281666">
    <property type="protein sequence ID" value="JAD16229.1"/>
    <property type="molecule type" value="Transcribed_RNA"/>
</dbReference>
<dbReference type="AlphaFoldDB" id="A0A0A8XQQ6"/>
<proteinExistence type="predicted"/>
<accession>A0A0A8XQQ6</accession>
<reference evidence="1" key="2">
    <citation type="journal article" date="2015" name="Data Brief">
        <title>Shoot transcriptome of the giant reed, Arundo donax.</title>
        <authorList>
            <person name="Barrero R.A."/>
            <person name="Guerrero F.D."/>
            <person name="Moolhuijzen P."/>
            <person name="Goolsby J.A."/>
            <person name="Tidwell J."/>
            <person name="Bellgard S.E."/>
            <person name="Bellgard M.I."/>
        </authorList>
    </citation>
    <scope>NUCLEOTIDE SEQUENCE</scope>
    <source>
        <tissue evidence="1">Shoot tissue taken approximately 20 cm above the soil surface</tissue>
    </source>
</reference>
<protein>
    <submittedName>
        <fullName evidence="1">Uncharacterized protein</fullName>
    </submittedName>
</protein>
<organism evidence="1">
    <name type="scientific">Arundo donax</name>
    <name type="common">Giant reed</name>
    <name type="synonym">Donax arundinaceus</name>
    <dbReference type="NCBI Taxonomy" id="35708"/>
    <lineage>
        <taxon>Eukaryota</taxon>
        <taxon>Viridiplantae</taxon>
        <taxon>Streptophyta</taxon>
        <taxon>Embryophyta</taxon>
        <taxon>Tracheophyta</taxon>
        <taxon>Spermatophyta</taxon>
        <taxon>Magnoliopsida</taxon>
        <taxon>Liliopsida</taxon>
        <taxon>Poales</taxon>
        <taxon>Poaceae</taxon>
        <taxon>PACMAD clade</taxon>
        <taxon>Arundinoideae</taxon>
        <taxon>Arundineae</taxon>
        <taxon>Arundo</taxon>
    </lineage>
</organism>
<evidence type="ECO:0000313" key="1">
    <source>
        <dbReference type="EMBL" id="JAD16229.1"/>
    </source>
</evidence>
<reference evidence="1" key="1">
    <citation type="submission" date="2014-09" db="EMBL/GenBank/DDBJ databases">
        <authorList>
            <person name="Magalhaes I.L.F."/>
            <person name="Oliveira U."/>
            <person name="Santos F.R."/>
            <person name="Vidigal T.H.D.A."/>
            <person name="Brescovit A.D."/>
            <person name="Santos A.J."/>
        </authorList>
    </citation>
    <scope>NUCLEOTIDE SEQUENCE</scope>
    <source>
        <tissue evidence="1">Shoot tissue taken approximately 20 cm above the soil surface</tissue>
    </source>
</reference>
<name>A0A0A8XQQ6_ARUDO</name>